<dbReference type="GeneID" id="13301693"/>
<evidence type="ECO:0000256" key="1">
    <source>
        <dbReference type="SAM" id="Phobius"/>
    </source>
</evidence>
<feature type="transmembrane region" description="Helical" evidence="1">
    <location>
        <begin position="144"/>
        <end position="162"/>
    </location>
</feature>
<dbReference type="EMBL" id="CP023154">
    <property type="protein sequence ID" value="QEK78745.1"/>
    <property type="molecule type" value="Genomic_DNA"/>
</dbReference>
<organism evidence="2 3">
    <name type="scientific">Pyrococcus furiosus (strain ATCC 43587 / DSM 3638 / JCM 8422 / Vc1)</name>
    <dbReference type="NCBI Taxonomy" id="186497"/>
    <lineage>
        <taxon>Archaea</taxon>
        <taxon>Methanobacteriati</taxon>
        <taxon>Methanobacteriota</taxon>
        <taxon>Thermococci</taxon>
        <taxon>Thermococcales</taxon>
        <taxon>Thermococcaceae</taxon>
        <taxon>Pyrococcus</taxon>
    </lineage>
</organism>
<accession>A0A5C0XQD9</accession>
<evidence type="ECO:0000313" key="3">
    <source>
        <dbReference type="Proteomes" id="UP000324354"/>
    </source>
</evidence>
<keyword evidence="1" id="KW-0812">Transmembrane</keyword>
<dbReference type="AlphaFoldDB" id="A0A5C0XQD9"/>
<dbReference type="OrthoDB" id="86220at2157"/>
<keyword evidence="1" id="KW-1133">Transmembrane helix</keyword>
<dbReference type="Proteomes" id="UP000324354">
    <property type="component" value="Chromosome"/>
</dbReference>
<feature type="transmembrane region" description="Helical" evidence="1">
    <location>
        <begin position="20"/>
        <end position="46"/>
    </location>
</feature>
<protein>
    <submittedName>
        <fullName evidence="2">Uncharacterized protein</fullName>
    </submittedName>
</protein>
<dbReference type="RefSeq" id="WP_014835325.1">
    <property type="nucleotide sequence ID" value="NC_003413.1"/>
</dbReference>
<keyword evidence="1" id="KW-0472">Membrane</keyword>
<sequence length="168" mass="18781">MEGVKELKEVLDKVEKKLMATFHIYTALIYSAWLAGMGGYLLVFFLAPKYTGIYWPITIALIILVTVKVYNKYLKVEASEGKVSYGWIIGWIIGGVAFGLLGDARGLASMIALGHLGMYMSFRENSMLIPLLVILTFVSPTWELATALIILTYSVVTLINLYKTFRVI</sequence>
<evidence type="ECO:0000313" key="2">
    <source>
        <dbReference type="EMBL" id="QEK78745.1"/>
    </source>
</evidence>
<feature type="transmembrane region" description="Helical" evidence="1">
    <location>
        <begin position="83"/>
        <end position="101"/>
    </location>
</feature>
<proteinExistence type="predicted"/>
<dbReference type="GeneID" id="41712897"/>
<feature type="transmembrane region" description="Helical" evidence="1">
    <location>
        <begin position="53"/>
        <end position="71"/>
    </location>
</feature>
<reference evidence="2 3" key="1">
    <citation type="submission" date="2017-08" db="EMBL/GenBank/DDBJ databases">
        <title>Resequencing and Reannotation of the genome of Pyrococcus furiosus type strain DSM3638.</title>
        <authorList>
            <person name="Reichelt R.M."/>
            <person name="Bunk B."/>
        </authorList>
    </citation>
    <scope>NUCLEOTIDE SEQUENCE [LARGE SCALE GENOMIC DNA]</scope>
    <source>
        <strain evidence="2 3">DSM 3638</strain>
    </source>
</reference>
<name>A0A5C0XQD9_PYRFU</name>
<gene>
    <name evidence="2" type="ORF">PFDSM3638_05455</name>
</gene>